<reference evidence="1" key="1">
    <citation type="submission" date="2021-01" db="EMBL/GenBank/DDBJ databases">
        <authorList>
            <consortium name="Genoscope - CEA"/>
            <person name="William W."/>
        </authorList>
    </citation>
    <scope>NUCLEOTIDE SEQUENCE</scope>
</reference>
<gene>
    <name evidence="1" type="ORF">PSON_ATCC_30995.1.T4410002</name>
</gene>
<organism evidence="1 2">
    <name type="scientific">Paramecium sonneborni</name>
    <dbReference type="NCBI Taxonomy" id="65129"/>
    <lineage>
        <taxon>Eukaryota</taxon>
        <taxon>Sar</taxon>
        <taxon>Alveolata</taxon>
        <taxon>Ciliophora</taxon>
        <taxon>Intramacronucleata</taxon>
        <taxon>Oligohymenophorea</taxon>
        <taxon>Peniculida</taxon>
        <taxon>Parameciidae</taxon>
        <taxon>Paramecium</taxon>
    </lineage>
</organism>
<evidence type="ECO:0000313" key="2">
    <source>
        <dbReference type="Proteomes" id="UP000692954"/>
    </source>
</evidence>
<dbReference type="Proteomes" id="UP000692954">
    <property type="component" value="Unassembled WGS sequence"/>
</dbReference>
<accession>A0A8S1RWJ3</accession>
<comment type="caution">
    <text evidence="1">The sequence shown here is derived from an EMBL/GenBank/DDBJ whole genome shotgun (WGS) entry which is preliminary data.</text>
</comment>
<keyword evidence="2" id="KW-1185">Reference proteome</keyword>
<dbReference type="AlphaFoldDB" id="A0A8S1RWJ3"/>
<name>A0A8S1RWJ3_9CILI</name>
<evidence type="ECO:0000313" key="1">
    <source>
        <dbReference type="EMBL" id="CAD8131275.1"/>
    </source>
</evidence>
<proteinExistence type="predicted"/>
<dbReference type="EMBL" id="CAJJDN010000441">
    <property type="protein sequence ID" value="CAD8131275.1"/>
    <property type="molecule type" value="Genomic_DNA"/>
</dbReference>
<sequence>MVLHPTLMLDKSAAFFKNTKVISGSYVRMKQGNPEVKNNIKKAVQFNEITNKTPAEHETKSTYTTSTYSYNINIILKVMFIK</sequence>
<protein>
    <submittedName>
        <fullName evidence="1">Uncharacterized protein</fullName>
    </submittedName>
</protein>